<accession>A0AAE1I6C6</accession>
<organism evidence="3 4">
    <name type="scientific">Trichoderma aggressivum f. europaeum</name>
    <dbReference type="NCBI Taxonomy" id="173218"/>
    <lineage>
        <taxon>Eukaryota</taxon>
        <taxon>Fungi</taxon>
        <taxon>Dikarya</taxon>
        <taxon>Ascomycota</taxon>
        <taxon>Pezizomycotina</taxon>
        <taxon>Sordariomycetes</taxon>
        <taxon>Hypocreomycetidae</taxon>
        <taxon>Hypocreales</taxon>
        <taxon>Hypocreaceae</taxon>
        <taxon>Trichoderma</taxon>
    </lineage>
</organism>
<gene>
    <name evidence="3" type="ORF">Triagg1_10939</name>
</gene>
<dbReference type="InterPro" id="IPR029058">
    <property type="entry name" value="AB_hydrolase_fold"/>
</dbReference>
<dbReference type="GO" id="GO:0016787">
    <property type="term" value="F:hydrolase activity"/>
    <property type="evidence" value="ECO:0007669"/>
    <property type="project" value="InterPro"/>
</dbReference>
<dbReference type="Gene3D" id="3.40.50.1820">
    <property type="entry name" value="alpha/beta hydrolase"/>
    <property type="match status" value="1"/>
</dbReference>
<keyword evidence="4" id="KW-1185">Reference proteome</keyword>
<reference evidence="3" key="1">
    <citation type="submission" date="2023-11" db="EMBL/GenBank/DDBJ databases">
        <title>The genome sequences of three competitors of mushroom-forming fungi.</title>
        <authorList>
            <person name="Beijen E."/>
            <person name="Ohm R.A."/>
        </authorList>
    </citation>
    <scope>NUCLEOTIDE SEQUENCE</scope>
    <source>
        <strain evidence="3">CBS 100526</strain>
    </source>
</reference>
<name>A0AAE1I6C6_9HYPO</name>
<comment type="caution">
    <text evidence="3">The sequence shown here is derived from an EMBL/GenBank/DDBJ whole genome shotgun (WGS) entry which is preliminary data.</text>
</comment>
<evidence type="ECO:0000259" key="2">
    <source>
        <dbReference type="Pfam" id="PF01738"/>
    </source>
</evidence>
<dbReference type="PANTHER" id="PTHR47668:SF1">
    <property type="entry name" value="DIENELACTONE HYDROLASE DOMAIN-CONTAINING PROTEIN-RELATED"/>
    <property type="match status" value="1"/>
</dbReference>
<evidence type="ECO:0000313" key="4">
    <source>
        <dbReference type="Proteomes" id="UP001273209"/>
    </source>
</evidence>
<proteinExistence type="predicted"/>
<feature type="compositionally biased region" description="Low complexity" evidence="1">
    <location>
        <begin position="78"/>
        <end position="88"/>
    </location>
</feature>
<dbReference type="PANTHER" id="PTHR47668">
    <property type="entry name" value="DIENELACTONE HYDROLASE FAMILY PROTEIN (AFU_ORTHOLOGUE AFUA_6G01940)"/>
    <property type="match status" value="1"/>
</dbReference>
<evidence type="ECO:0000313" key="3">
    <source>
        <dbReference type="EMBL" id="KAK4059993.1"/>
    </source>
</evidence>
<feature type="region of interest" description="Disordered" evidence="1">
    <location>
        <begin position="77"/>
        <end position="110"/>
    </location>
</feature>
<dbReference type="Pfam" id="PF01738">
    <property type="entry name" value="DLH"/>
    <property type="match status" value="1"/>
</dbReference>
<dbReference type="RefSeq" id="XP_062750101.1">
    <property type="nucleotide sequence ID" value="XM_062895066.1"/>
</dbReference>
<protein>
    <recommendedName>
        <fullName evidence="2">Dienelactone hydrolase domain-containing protein</fullName>
    </recommendedName>
</protein>
<sequence length="404" mass="44964">MNRLLYAGRYPTVDEAIDDSRRLTRSDDTGDSIKHTANSIIPDRQTDRQTDRHIAAQLRYLFVRPEPRSFMKHLRRLSTTSATSTTASIAGPRNNLHSSPSTSIPPHPQLQTCCQLHPLLQSQSQSQPKPQHHRHYHRQSAVTAAQTRIMSTMPASHGHSAACCNIPPIVSKGYQPKGSYEEVGGWKTYVTGPADATKAIVVIYDIFGYFDQTVQGADILAYSDDHHEYKVFMPDWFRGKPCPIEYYPPDTPEKQEALGKFFGEFPPPKIAGYVPEYVEGVKAHSPAVSKLALLGYCWGGKVATLTVKAPTNPFVAAAAAHPAMVDPADAEGVPVPFALLASRDETPEDVKKFEENLKVPHHVETFADQIHGFMAARSDLNDERVKAEYERGYKTLLEFYGKHV</sequence>
<dbReference type="Proteomes" id="UP001273209">
    <property type="component" value="Unassembled WGS sequence"/>
</dbReference>
<evidence type="ECO:0000256" key="1">
    <source>
        <dbReference type="SAM" id="MobiDB-lite"/>
    </source>
</evidence>
<feature type="domain" description="Dienelactone hydrolase" evidence="2">
    <location>
        <begin position="187"/>
        <end position="402"/>
    </location>
</feature>
<dbReference type="GeneID" id="87914970"/>
<dbReference type="EMBL" id="JAWRVG010000097">
    <property type="protein sequence ID" value="KAK4059993.1"/>
    <property type="molecule type" value="Genomic_DNA"/>
</dbReference>
<dbReference type="InterPro" id="IPR002925">
    <property type="entry name" value="Dienelactn_hydro"/>
</dbReference>
<dbReference type="AlphaFoldDB" id="A0AAE1I6C6"/>
<dbReference type="SUPFAM" id="SSF53474">
    <property type="entry name" value="alpha/beta-Hydrolases"/>
    <property type="match status" value="1"/>
</dbReference>